<evidence type="ECO:0000259" key="2">
    <source>
        <dbReference type="Pfam" id="PF14308"/>
    </source>
</evidence>
<dbReference type="PANTHER" id="PTHR44094">
    <property type="entry name" value="DNAJ HEAT SHOCK N-TERMINAL DOMAIN-CONTAINING PROTEIN"/>
    <property type="match status" value="1"/>
</dbReference>
<dbReference type="Proteomes" id="UP001497392">
    <property type="component" value="Unassembled WGS sequence"/>
</dbReference>
<organism evidence="3 4">
    <name type="scientific">Coccomyxa viridis</name>
    <dbReference type="NCBI Taxonomy" id="1274662"/>
    <lineage>
        <taxon>Eukaryota</taxon>
        <taxon>Viridiplantae</taxon>
        <taxon>Chlorophyta</taxon>
        <taxon>core chlorophytes</taxon>
        <taxon>Trebouxiophyceae</taxon>
        <taxon>Trebouxiophyceae incertae sedis</taxon>
        <taxon>Coccomyxaceae</taxon>
        <taxon>Coccomyxa</taxon>
    </lineage>
</organism>
<dbReference type="InterPro" id="IPR026894">
    <property type="entry name" value="DnaJ_X"/>
</dbReference>
<gene>
    <name evidence="3" type="primary">g2441</name>
    <name evidence="3" type="ORF">VP750_LOCUS2086</name>
</gene>
<feature type="domain" description="DNAJ-containing protein X-domain" evidence="2">
    <location>
        <begin position="30"/>
        <end position="215"/>
    </location>
</feature>
<feature type="region of interest" description="Disordered" evidence="1">
    <location>
        <begin position="218"/>
        <end position="276"/>
    </location>
</feature>
<accession>A0ABP1FSC5</accession>
<comment type="caution">
    <text evidence="3">The sequence shown here is derived from an EMBL/GenBank/DDBJ whole genome shotgun (WGS) entry which is preliminary data.</text>
</comment>
<protein>
    <submittedName>
        <fullName evidence="3">G2441 protein</fullName>
    </submittedName>
</protein>
<feature type="compositionally biased region" description="Low complexity" evidence="1">
    <location>
        <begin position="221"/>
        <end position="257"/>
    </location>
</feature>
<dbReference type="Pfam" id="PF14308">
    <property type="entry name" value="DnaJ-X"/>
    <property type="match status" value="1"/>
</dbReference>
<feature type="compositionally biased region" description="Pro residues" evidence="1">
    <location>
        <begin position="305"/>
        <end position="314"/>
    </location>
</feature>
<evidence type="ECO:0000256" key="1">
    <source>
        <dbReference type="SAM" id="MobiDB-lite"/>
    </source>
</evidence>
<keyword evidence="4" id="KW-1185">Reference proteome</keyword>
<evidence type="ECO:0000313" key="4">
    <source>
        <dbReference type="Proteomes" id="UP001497392"/>
    </source>
</evidence>
<reference evidence="3 4" key="1">
    <citation type="submission" date="2024-06" db="EMBL/GenBank/DDBJ databases">
        <authorList>
            <person name="Kraege A."/>
            <person name="Thomma B."/>
        </authorList>
    </citation>
    <scope>NUCLEOTIDE SEQUENCE [LARGE SCALE GENOMIC DNA]</scope>
</reference>
<evidence type="ECO:0000313" key="3">
    <source>
        <dbReference type="EMBL" id="CAL5220427.1"/>
    </source>
</evidence>
<proteinExistence type="predicted"/>
<sequence>MATIASIQVELGGNREISRKEITDRLRPLQQARVGALTEKLRQRLRQYVTGDVQGFTQLHASEAERLAEGIFGEAMLHTIGYVYKREARQYLGRKGPMLGILGAGEWVRSKGHAVKSQWNAAMAAVDLMQVQRQAQKDMQGGNLDESSVNAYFQQHMQKVLESFWKINVTDIESTLKQVVTLVLSEPGIPERELDARAKALKKLGSIFQGTKAKYARPTSFTFPQPTAQPGQQPAGSAPSYASGAAYSGQPGAQAGSVPAQGPYTSGQQGAPAGGVPYGTAGHYQYTAQAPAGQPWFSQSANQPARPPAGPLPPGMYAQQPGHSGPHPQSYTTASTGYATGAPRKG</sequence>
<feature type="compositionally biased region" description="Low complexity" evidence="1">
    <location>
        <begin position="330"/>
        <end position="346"/>
    </location>
</feature>
<dbReference type="EMBL" id="CAXHTA020000003">
    <property type="protein sequence ID" value="CAL5220427.1"/>
    <property type="molecule type" value="Genomic_DNA"/>
</dbReference>
<dbReference type="InterPro" id="IPR052423">
    <property type="entry name" value="EMIR"/>
</dbReference>
<dbReference type="PANTHER" id="PTHR44094:SF8">
    <property type="entry name" value="DNAJ HEAT SHOCK N-TERMINAL DOMAIN-CONTAINING PROTEIN-RELATED"/>
    <property type="match status" value="1"/>
</dbReference>
<name>A0ABP1FSC5_9CHLO</name>
<feature type="region of interest" description="Disordered" evidence="1">
    <location>
        <begin position="294"/>
        <end position="346"/>
    </location>
</feature>